<gene>
    <name evidence="2" type="ORF">AAFF_G00199570</name>
</gene>
<evidence type="ECO:0000313" key="2">
    <source>
        <dbReference type="EMBL" id="KAJ8347451.1"/>
    </source>
</evidence>
<evidence type="ECO:0000256" key="1">
    <source>
        <dbReference type="SAM" id="MobiDB-lite"/>
    </source>
</evidence>
<proteinExistence type="predicted"/>
<keyword evidence="3" id="KW-1185">Reference proteome</keyword>
<evidence type="ECO:0000313" key="3">
    <source>
        <dbReference type="Proteomes" id="UP001221898"/>
    </source>
</evidence>
<organism evidence="2 3">
    <name type="scientific">Aldrovandia affinis</name>
    <dbReference type="NCBI Taxonomy" id="143900"/>
    <lineage>
        <taxon>Eukaryota</taxon>
        <taxon>Metazoa</taxon>
        <taxon>Chordata</taxon>
        <taxon>Craniata</taxon>
        <taxon>Vertebrata</taxon>
        <taxon>Euteleostomi</taxon>
        <taxon>Actinopterygii</taxon>
        <taxon>Neopterygii</taxon>
        <taxon>Teleostei</taxon>
        <taxon>Notacanthiformes</taxon>
        <taxon>Halosauridae</taxon>
        <taxon>Aldrovandia</taxon>
    </lineage>
</organism>
<feature type="compositionally biased region" description="Basic and acidic residues" evidence="1">
    <location>
        <begin position="59"/>
        <end position="97"/>
    </location>
</feature>
<accession>A0AAD7VWZ6</accession>
<feature type="region of interest" description="Disordered" evidence="1">
    <location>
        <begin position="37"/>
        <end position="97"/>
    </location>
</feature>
<dbReference type="Proteomes" id="UP001221898">
    <property type="component" value="Unassembled WGS sequence"/>
</dbReference>
<protein>
    <submittedName>
        <fullName evidence="2">Uncharacterized protein</fullName>
    </submittedName>
</protein>
<dbReference type="EMBL" id="JAINUG010002669">
    <property type="protein sequence ID" value="KAJ8347451.1"/>
    <property type="molecule type" value="Genomic_DNA"/>
</dbReference>
<name>A0AAD7VWZ6_9TELE</name>
<comment type="caution">
    <text evidence="2">The sequence shown here is derived from an EMBL/GenBank/DDBJ whole genome shotgun (WGS) entry which is preliminary data.</text>
</comment>
<dbReference type="AlphaFoldDB" id="A0AAD7VWZ6"/>
<reference evidence="2" key="1">
    <citation type="journal article" date="2023" name="Science">
        <title>Genome structures resolve the early diversification of teleost fishes.</title>
        <authorList>
            <person name="Parey E."/>
            <person name="Louis A."/>
            <person name="Montfort J."/>
            <person name="Bouchez O."/>
            <person name="Roques C."/>
            <person name="Iampietro C."/>
            <person name="Lluch J."/>
            <person name="Castinel A."/>
            <person name="Donnadieu C."/>
            <person name="Desvignes T."/>
            <person name="Floi Bucao C."/>
            <person name="Jouanno E."/>
            <person name="Wen M."/>
            <person name="Mejri S."/>
            <person name="Dirks R."/>
            <person name="Jansen H."/>
            <person name="Henkel C."/>
            <person name="Chen W.J."/>
            <person name="Zahm M."/>
            <person name="Cabau C."/>
            <person name="Klopp C."/>
            <person name="Thompson A.W."/>
            <person name="Robinson-Rechavi M."/>
            <person name="Braasch I."/>
            <person name="Lecointre G."/>
            <person name="Bobe J."/>
            <person name="Postlethwait J.H."/>
            <person name="Berthelot C."/>
            <person name="Roest Crollius H."/>
            <person name="Guiguen Y."/>
        </authorList>
    </citation>
    <scope>NUCLEOTIDE SEQUENCE</scope>
    <source>
        <strain evidence="2">NC1722</strain>
    </source>
</reference>
<sequence length="190" mass="21319">MKQKRAGRKTNNLDEMKVRWYCELARSDEAVCRWRQADVGGQTRGRPTAKRASSGSDARLFESQRRCEETPFEEGQRRRPEVRRSQATSARHELRPGEACRALGEALGKVTAEAGGLERSLERWRPGHQQVSGRLGAELGGHQKVSGVASRGLRHEQRASRRIQRVLGGSRQEGPEEMRHGLEAWEAAIG</sequence>